<evidence type="ECO:0000259" key="1">
    <source>
        <dbReference type="Pfam" id="PF00155"/>
    </source>
</evidence>
<accession>A0A381VGK2</accession>
<feature type="domain" description="Aminotransferase class I/classII large" evidence="1">
    <location>
        <begin position="32"/>
        <end position="362"/>
    </location>
</feature>
<dbReference type="InterPro" id="IPR004839">
    <property type="entry name" value="Aminotransferase_I/II_large"/>
</dbReference>
<dbReference type="InterPro" id="IPR015422">
    <property type="entry name" value="PyrdxlP-dep_Trfase_small"/>
</dbReference>
<name>A0A381VGK2_9ZZZZ</name>
<dbReference type="Gene3D" id="3.90.1150.10">
    <property type="entry name" value="Aspartate Aminotransferase, domain 1"/>
    <property type="match status" value="1"/>
</dbReference>
<dbReference type="EMBL" id="UINC01008626">
    <property type="protein sequence ID" value="SVA38777.1"/>
    <property type="molecule type" value="Genomic_DNA"/>
</dbReference>
<dbReference type="Pfam" id="PF00155">
    <property type="entry name" value="Aminotran_1_2"/>
    <property type="match status" value="1"/>
</dbReference>
<organism evidence="2">
    <name type="scientific">marine metagenome</name>
    <dbReference type="NCBI Taxonomy" id="408172"/>
    <lineage>
        <taxon>unclassified sequences</taxon>
        <taxon>metagenomes</taxon>
        <taxon>ecological metagenomes</taxon>
    </lineage>
</organism>
<dbReference type="CDD" id="cd00609">
    <property type="entry name" value="AAT_like"/>
    <property type="match status" value="1"/>
</dbReference>
<dbReference type="Gene3D" id="3.40.640.10">
    <property type="entry name" value="Type I PLP-dependent aspartate aminotransferase-like (Major domain)"/>
    <property type="match status" value="1"/>
</dbReference>
<evidence type="ECO:0000313" key="2">
    <source>
        <dbReference type="EMBL" id="SVA38777.1"/>
    </source>
</evidence>
<dbReference type="InterPro" id="IPR015424">
    <property type="entry name" value="PyrdxlP-dep_Trfase"/>
</dbReference>
<protein>
    <recommendedName>
        <fullName evidence="1">Aminotransferase class I/classII large domain-containing protein</fullName>
    </recommendedName>
</protein>
<sequence length="369" mass="41456">MKFEEFELERNQSLFEHEVDYNLSESGLHPLPLKDILTKDEQTELLETELIYGYTTGTPLLRKRIAGLYHGASVDNVLATTGSAEANFIAIMTMLEPGDELIYMVPNYLQIRGIARNFGITVKELPLREELGWQWNTDELDSMATSKTKMIAVCHPNNPTGSVVTNENMQNIIEIASENDCWILSDEVYRGAELDGTESPSFYGNYEKTIVNAGLSKAYRLPGLRIGWTVGPEDYIKRAWAFHDYTSISIAYHSDWVASRILETKRRKQILDGTKAHLNQNMNTLVDWVGACDNKLSLSPPEAGAIAFVRINMGLGSQELTYHIRDNFSVLLTAGKWFGLEGFLRFGYGPPNGYLVKALDRIGQSLDAL</sequence>
<dbReference type="PANTHER" id="PTHR43510">
    <property type="entry name" value="AMINOTRANSFERASE FUNCTION, HYPOTHETICAL (EUROFUNG)"/>
    <property type="match status" value="1"/>
</dbReference>
<dbReference type="GO" id="GO:0030170">
    <property type="term" value="F:pyridoxal phosphate binding"/>
    <property type="evidence" value="ECO:0007669"/>
    <property type="project" value="InterPro"/>
</dbReference>
<reference evidence="2" key="1">
    <citation type="submission" date="2018-05" db="EMBL/GenBank/DDBJ databases">
        <authorList>
            <person name="Lanie J.A."/>
            <person name="Ng W.-L."/>
            <person name="Kazmierczak K.M."/>
            <person name="Andrzejewski T.M."/>
            <person name="Davidsen T.M."/>
            <person name="Wayne K.J."/>
            <person name="Tettelin H."/>
            <person name="Glass J.I."/>
            <person name="Rusch D."/>
            <person name="Podicherti R."/>
            <person name="Tsui H.-C.T."/>
            <person name="Winkler M.E."/>
        </authorList>
    </citation>
    <scope>NUCLEOTIDE SEQUENCE</scope>
</reference>
<dbReference type="SUPFAM" id="SSF53383">
    <property type="entry name" value="PLP-dependent transferases"/>
    <property type="match status" value="1"/>
</dbReference>
<dbReference type="PANTHER" id="PTHR43510:SF1">
    <property type="entry name" value="AMINOTRANSFERASE FUNCTION, HYPOTHETICAL (EUROFUNG)"/>
    <property type="match status" value="1"/>
</dbReference>
<proteinExistence type="predicted"/>
<dbReference type="InterPro" id="IPR015421">
    <property type="entry name" value="PyrdxlP-dep_Trfase_major"/>
</dbReference>
<dbReference type="AlphaFoldDB" id="A0A381VGK2"/>
<gene>
    <name evidence="2" type="ORF">METZ01_LOCUS91631</name>
</gene>